<dbReference type="Proteomes" id="UP001242045">
    <property type="component" value="Unassembled WGS sequence"/>
</dbReference>
<comment type="caution">
    <text evidence="2">The sequence shown here is derived from an EMBL/GenBank/DDBJ whole genome shotgun (WGS) entry which is preliminary data.</text>
</comment>
<dbReference type="AlphaFoldDB" id="A0AAW8CVD7"/>
<sequence>MTTATLDRQQSKTANETKSAPLRAAVNTAALSTAATKPRAKATKPSSQGPTLNERIAGIRESIALASEKIEMAYDAVELGEPLDVLLDHIAHELLGNAVRPIHREYLTKADAEHVYESLFTPLACLQAAVSLSAGTVVHHTLAGAHALLDQVQTDLDSCADIAKALPTASPESDFIRGRDIAIRMMNEGAELAGERECYRRYRIGGAAQDNFVNGYLSDIIEEPALREGFTAVLSQIVGGGEVFDSAYFEQLTIAETQSGEIGADGTGADEEAPVAAREVPRKALNDGPSHAPYIAACQAMCVLEVATLEAGSDVLFGLRSLLEKIIGTIGSATGQRQAGAHGEEDHELASNEMAGFLAVLRAVDSLSDGNQSELLGAVETLVIVAKNQIDDMMLQESRK</sequence>
<protein>
    <recommendedName>
        <fullName evidence="4">DUF1631 domain-containing protein</fullName>
    </recommendedName>
</protein>
<feature type="compositionally biased region" description="Polar residues" evidence="1">
    <location>
        <begin position="1"/>
        <end position="18"/>
    </location>
</feature>
<dbReference type="EMBL" id="JAUSRD010000004">
    <property type="protein sequence ID" value="MDP9893211.1"/>
    <property type="molecule type" value="Genomic_DNA"/>
</dbReference>
<name>A0AAW8CVD7_9BURK</name>
<reference evidence="2" key="1">
    <citation type="submission" date="2023-07" db="EMBL/GenBank/DDBJ databases">
        <title>Sorghum-associated microbial communities from plants grown in Nebraska, USA.</title>
        <authorList>
            <person name="Schachtman D."/>
        </authorList>
    </citation>
    <scope>NUCLEOTIDE SEQUENCE</scope>
    <source>
        <strain evidence="2">DS3754</strain>
    </source>
</reference>
<evidence type="ECO:0000256" key="1">
    <source>
        <dbReference type="SAM" id="MobiDB-lite"/>
    </source>
</evidence>
<gene>
    <name evidence="2" type="ORF">J2W31_002322</name>
</gene>
<feature type="region of interest" description="Disordered" evidence="1">
    <location>
        <begin position="1"/>
        <end position="53"/>
    </location>
</feature>
<accession>A0AAW8CVD7</accession>
<dbReference type="RefSeq" id="WP_307684843.1">
    <property type="nucleotide sequence ID" value="NZ_JAUSRD010000004.1"/>
</dbReference>
<evidence type="ECO:0000313" key="2">
    <source>
        <dbReference type="EMBL" id="MDP9893211.1"/>
    </source>
</evidence>
<feature type="compositionally biased region" description="Low complexity" evidence="1">
    <location>
        <begin position="24"/>
        <end position="37"/>
    </location>
</feature>
<organism evidence="2 3">
    <name type="scientific">Variovorax boronicumulans</name>
    <dbReference type="NCBI Taxonomy" id="436515"/>
    <lineage>
        <taxon>Bacteria</taxon>
        <taxon>Pseudomonadati</taxon>
        <taxon>Pseudomonadota</taxon>
        <taxon>Betaproteobacteria</taxon>
        <taxon>Burkholderiales</taxon>
        <taxon>Comamonadaceae</taxon>
        <taxon>Variovorax</taxon>
    </lineage>
</organism>
<evidence type="ECO:0008006" key="4">
    <source>
        <dbReference type="Google" id="ProtNLM"/>
    </source>
</evidence>
<evidence type="ECO:0000313" key="3">
    <source>
        <dbReference type="Proteomes" id="UP001242045"/>
    </source>
</evidence>
<proteinExistence type="predicted"/>